<dbReference type="Proteomes" id="UP001343724">
    <property type="component" value="Unassembled WGS sequence"/>
</dbReference>
<name>A0ABU6IW71_9ACTN</name>
<accession>A0ABU6IW71</accession>
<sequence length="724" mass="77017">MPFKTTHQQDTALFVAAFFDELVRWGVREVVVSPGSRSTALAMAAYELEQRRPQDLRVYVDIDERGAAFLGLGLAKASGRPVALVCTSGTALANYYPAVIEAETSRVPLIVLSGDRPPQLQGLGAPQTTDQLKAYGDHVRSFRAMPTPRGRDRDIAFVRQAAREAVLAAMGPTASVAPYEEPASVKESARGSAGNGGRKGTGVAAVAAPIGKHAAVPADPDATVALPMDPSATVVLPAPSARNDSDGADDFADAAAGKGAASSQPVFYNEAGDIVNYDPTVQVASRACMHLAGPVHVNFPFDAPLKPDFAGADLQAMQRAARDCFALGARNVSAAAKDGLALDLGPLIGPDGTISAANVEAIERLLWKRPTVVVAGEGTCETVAEAEEVLAWARKLSLPVLADPLSGLRSIDDPLIIDNYDNLCARLDCPVPEVVIRFGRYPISKSACALLERTRPISLVVDAAETRDFNAATDVFVGTTPLGFIRSGWHAEGRKAQRRFAESWVAANDEARLRILAVEWDGVTAHDSEAVEGAYVRSLLELAPEGSCLFSANSMSIRALDTFYVKDGKPLALMANRGQNGIDGVVSTAVGVSQHFTQTTFLTGDFTMLHDLNGLALQREMLLQHADGEAPSLVIVLLNNNGGAIFDMLPQASDDPYFDRLFLAPQDVRFTEAAAAFGIPSASVHTVGAFRSAYERFLGTPGISLIEIALPLRGVRDRYAPYQR</sequence>
<evidence type="ECO:0000256" key="3">
    <source>
        <dbReference type="ARBA" id="ARBA00022842"/>
    </source>
</evidence>
<dbReference type="PANTHER" id="PTHR42916">
    <property type="entry name" value="2-SUCCINYL-5-ENOLPYRUVYL-6-HYDROXY-3-CYCLOHEXENE-1-CARBOXYLATE SYNTHASE"/>
    <property type="match status" value="1"/>
</dbReference>
<comment type="pathway">
    <text evidence="6">Quinol/quinone metabolism; 1,4-dihydroxy-2-naphthoate biosynthesis; 1,4-dihydroxy-2-naphthoate from chorismate: step 2/7.</text>
</comment>
<keyword evidence="2 6" id="KW-0479">Metal-binding</keyword>
<keyword evidence="5 6" id="KW-0464">Manganese</keyword>
<keyword evidence="6" id="KW-0474">Menaquinone biosynthesis</keyword>
<keyword evidence="10" id="KW-1185">Reference proteome</keyword>
<proteinExistence type="inferred from homology"/>
<evidence type="ECO:0000256" key="4">
    <source>
        <dbReference type="ARBA" id="ARBA00023052"/>
    </source>
</evidence>
<comment type="pathway">
    <text evidence="6">Quinol/quinone metabolism; menaquinone biosynthesis.</text>
</comment>
<dbReference type="CDD" id="cd07037">
    <property type="entry name" value="TPP_PYR_MenD"/>
    <property type="match status" value="1"/>
</dbReference>
<keyword evidence="1 6" id="KW-0808">Transferase</keyword>
<dbReference type="Gene3D" id="3.40.50.1220">
    <property type="entry name" value="TPP-binding domain"/>
    <property type="match status" value="1"/>
</dbReference>
<comment type="cofactor">
    <cofactor evidence="6">
        <name>thiamine diphosphate</name>
        <dbReference type="ChEBI" id="CHEBI:58937"/>
    </cofactor>
    <text evidence="6">Binds 1 thiamine pyrophosphate per subunit.</text>
</comment>
<reference evidence="9 10" key="1">
    <citation type="submission" date="2024-01" db="EMBL/GenBank/DDBJ databases">
        <title>novel species in genus Adlercreutzia.</title>
        <authorList>
            <person name="Liu X."/>
        </authorList>
    </citation>
    <scope>NUCLEOTIDE SEQUENCE [LARGE SCALE GENOMIC DNA]</scope>
    <source>
        <strain evidence="9 10">R22</strain>
    </source>
</reference>
<keyword evidence="3 6" id="KW-0460">Magnesium</keyword>
<organism evidence="9 10">
    <name type="scientific">Adlercreutzia shanghongiae</name>
    <dbReference type="NCBI Taxonomy" id="3111773"/>
    <lineage>
        <taxon>Bacteria</taxon>
        <taxon>Bacillati</taxon>
        <taxon>Actinomycetota</taxon>
        <taxon>Coriobacteriia</taxon>
        <taxon>Eggerthellales</taxon>
        <taxon>Eggerthellaceae</taxon>
        <taxon>Adlercreutzia</taxon>
    </lineage>
</organism>
<protein>
    <recommendedName>
        <fullName evidence="6">2-succinyl-5-enolpyruvyl-6-hydroxy-3-cyclohexene-1-carboxylate synthase</fullName>
        <shortName evidence="6">SEPHCHC synthase</shortName>
        <ecNumber evidence="6">2.2.1.9</ecNumber>
    </recommendedName>
    <alternativeName>
        <fullName evidence="6">Menaquinone biosynthesis protein MenD</fullName>
    </alternativeName>
</protein>
<comment type="function">
    <text evidence="6">Catalyzes the thiamine diphosphate-dependent decarboxylation of 2-oxoglutarate and the subsequent addition of the resulting succinic semialdehyde-thiamine pyrophosphate anion to isochorismate to yield 2-succinyl-5-enolpyruvyl-6-hydroxy-3-cyclohexene-1-carboxylate (SEPHCHC).</text>
</comment>
<comment type="similarity">
    <text evidence="6">Belongs to the TPP enzyme family. MenD subfamily.</text>
</comment>
<dbReference type="InterPro" id="IPR004433">
    <property type="entry name" value="MenaQ_synth_MenD"/>
</dbReference>
<evidence type="ECO:0000259" key="8">
    <source>
        <dbReference type="Pfam" id="PF02776"/>
    </source>
</evidence>
<comment type="catalytic activity">
    <reaction evidence="6">
        <text>isochorismate + 2-oxoglutarate + H(+) = 5-enolpyruvoyl-6-hydroxy-2-succinyl-cyclohex-3-ene-1-carboxylate + CO2</text>
        <dbReference type="Rhea" id="RHEA:25593"/>
        <dbReference type="ChEBI" id="CHEBI:15378"/>
        <dbReference type="ChEBI" id="CHEBI:16526"/>
        <dbReference type="ChEBI" id="CHEBI:16810"/>
        <dbReference type="ChEBI" id="CHEBI:29780"/>
        <dbReference type="ChEBI" id="CHEBI:58818"/>
        <dbReference type="EC" id="2.2.1.9"/>
    </reaction>
</comment>
<comment type="caution">
    <text evidence="9">The sequence shown here is derived from an EMBL/GenBank/DDBJ whole genome shotgun (WGS) entry which is preliminary data.</text>
</comment>
<evidence type="ECO:0000256" key="7">
    <source>
        <dbReference type="SAM" id="MobiDB-lite"/>
    </source>
</evidence>
<dbReference type="EMBL" id="JAYMFH010000001">
    <property type="protein sequence ID" value="MEC4294079.1"/>
    <property type="molecule type" value="Genomic_DNA"/>
</dbReference>
<comment type="cofactor">
    <cofactor evidence="6">
        <name>Mg(2+)</name>
        <dbReference type="ChEBI" id="CHEBI:18420"/>
    </cofactor>
    <cofactor evidence="6">
        <name>Mn(2+)</name>
        <dbReference type="ChEBI" id="CHEBI:29035"/>
    </cofactor>
</comment>
<evidence type="ECO:0000313" key="9">
    <source>
        <dbReference type="EMBL" id="MEC4294079.1"/>
    </source>
</evidence>
<dbReference type="SUPFAM" id="SSF52518">
    <property type="entry name" value="Thiamin diphosphate-binding fold (THDP-binding)"/>
    <property type="match status" value="2"/>
</dbReference>
<dbReference type="EC" id="2.2.1.9" evidence="6"/>
<evidence type="ECO:0000256" key="6">
    <source>
        <dbReference type="HAMAP-Rule" id="MF_01659"/>
    </source>
</evidence>
<dbReference type="InterPro" id="IPR029061">
    <property type="entry name" value="THDP-binding"/>
</dbReference>
<feature type="domain" description="Thiamine pyrophosphate enzyme N-terminal TPP-binding" evidence="8">
    <location>
        <begin position="16"/>
        <end position="133"/>
    </location>
</feature>
<keyword evidence="4 6" id="KW-0786">Thiamine pyrophosphate</keyword>
<dbReference type="PANTHER" id="PTHR42916:SF1">
    <property type="entry name" value="PROTEIN PHYLLO, CHLOROPLASTIC"/>
    <property type="match status" value="1"/>
</dbReference>
<feature type="region of interest" description="Disordered" evidence="7">
    <location>
        <begin position="179"/>
        <end position="202"/>
    </location>
</feature>
<dbReference type="Pfam" id="PF02776">
    <property type="entry name" value="TPP_enzyme_N"/>
    <property type="match status" value="1"/>
</dbReference>
<dbReference type="InterPro" id="IPR012001">
    <property type="entry name" value="Thiamin_PyroP_enz_TPP-bd_dom"/>
</dbReference>
<dbReference type="RefSeq" id="WP_326441355.1">
    <property type="nucleotide sequence ID" value="NZ_JAYMFH010000001.1"/>
</dbReference>
<comment type="subunit">
    <text evidence="6">Homodimer.</text>
</comment>
<dbReference type="CDD" id="cd02009">
    <property type="entry name" value="TPP_SHCHC_synthase"/>
    <property type="match status" value="1"/>
</dbReference>
<evidence type="ECO:0000256" key="5">
    <source>
        <dbReference type="ARBA" id="ARBA00023211"/>
    </source>
</evidence>
<evidence type="ECO:0000256" key="2">
    <source>
        <dbReference type="ARBA" id="ARBA00022723"/>
    </source>
</evidence>
<evidence type="ECO:0000313" key="10">
    <source>
        <dbReference type="Proteomes" id="UP001343724"/>
    </source>
</evidence>
<dbReference type="HAMAP" id="MF_01659">
    <property type="entry name" value="MenD"/>
    <property type="match status" value="1"/>
</dbReference>
<evidence type="ECO:0000256" key="1">
    <source>
        <dbReference type="ARBA" id="ARBA00022679"/>
    </source>
</evidence>
<dbReference type="Gene3D" id="3.40.50.970">
    <property type="match status" value="2"/>
</dbReference>
<gene>
    <name evidence="6" type="primary">menD</name>
    <name evidence="9" type="ORF">VJ920_01985</name>
</gene>